<protein>
    <submittedName>
        <fullName evidence="2">Uncharacterized protein</fullName>
    </submittedName>
</protein>
<feature type="signal peptide" evidence="1">
    <location>
        <begin position="1"/>
        <end position="16"/>
    </location>
</feature>
<name>A0A061RJB9_9CHLO</name>
<feature type="chain" id="PRO_5030002187" evidence="1">
    <location>
        <begin position="17"/>
        <end position="101"/>
    </location>
</feature>
<evidence type="ECO:0000313" key="2">
    <source>
        <dbReference type="EMBL" id="JAC72078.1"/>
    </source>
</evidence>
<accession>A0A061RJB9</accession>
<dbReference type="AlphaFoldDB" id="A0A061RJB9"/>
<sequence length="101" mass="10826">MVLALGLISLIGQLWAEGSRRGVPGGGARPVERLTPSLYVASVCASEWLMRTGFMAVQPLYSLQNSALGNRDQVKVGPFLLGIGTFPTPVTGHKEEEKSQE</sequence>
<evidence type="ECO:0000256" key="1">
    <source>
        <dbReference type="SAM" id="SignalP"/>
    </source>
</evidence>
<proteinExistence type="predicted"/>
<gene>
    <name evidence="2" type="ORF">TSPGSL018_532</name>
</gene>
<reference evidence="2" key="1">
    <citation type="submission" date="2014-05" db="EMBL/GenBank/DDBJ databases">
        <title>The transcriptome of the halophilic microalga Tetraselmis sp. GSL018 isolated from the Great Salt Lake, Utah.</title>
        <authorList>
            <person name="Jinkerson R.E."/>
            <person name="D'Adamo S."/>
            <person name="Posewitz M.C."/>
        </authorList>
    </citation>
    <scope>NUCLEOTIDE SEQUENCE</scope>
    <source>
        <strain evidence="2">GSL018</strain>
    </source>
</reference>
<organism evidence="2">
    <name type="scientific">Tetraselmis sp. GSL018</name>
    <dbReference type="NCBI Taxonomy" id="582737"/>
    <lineage>
        <taxon>Eukaryota</taxon>
        <taxon>Viridiplantae</taxon>
        <taxon>Chlorophyta</taxon>
        <taxon>core chlorophytes</taxon>
        <taxon>Chlorodendrophyceae</taxon>
        <taxon>Chlorodendrales</taxon>
        <taxon>Chlorodendraceae</taxon>
        <taxon>Tetraselmis</taxon>
    </lineage>
</organism>
<keyword evidence="1" id="KW-0732">Signal</keyword>
<dbReference type="EMBL" id="GBEZ01013958">
    <property type="protein sequence ID" value="JAC72078.1"/>
    <property type="molecule type" value="Transcribed_RNA"/>
</dbReference>